<feature type="domain" description="Putative metal-binding" evidence="1">
    <location>
        <begin position="4"/>
        <end position="59"/>
    </location>
</feature>
<dbReference type="EMBL" id="JAKKSL010000002">
    <property type="protein sequence ID" value="MCI2284525.1"/>
    <property type="molecule type" value="Genomic_DNA"/>
</dbReference>
<proteinExistence type="predicted"/>
<comment type="caution">
    <text evidence="2">The sequence shown here is derived from an EMBL/GenBank/DDBJ whole genome shotgun (WGS) entry which is preliminary data.</text>
</comment>
<gene>
    <name evidence="2" type="ORF">L3081_15420</name>
</gene>
<keyword evidence="3" id="KW-1185">Reference proteome</keyword>
<dbReference type="InterPro" id="IPR021993">
    <property type="entry name" value="ATPase-cat-bd"/>
</dbReference>
<sequence>MPNTCFHCDEPIPKGINLFVTIDKKKQPMCCIGCQAVAQTIVDNNLTQYYQFRTEPDSKRCRFNP</sequence>
<dbReference type="RefSeq" id="WP_242286955.1">
    <property type="nucleotide sequence ID" value="NZ_JAKKSL010000002.1"/>
</dbReference>
<evidence type="ECO:0000313" key="3">
    <source>
        <dbReference type="Proteomes" id="UP001139646"/>
    </source>
</evidence>
<dbReference type="Proteomes" id="UP001139646">
    <property type="component" value="Unassembled WGS sequence"/>
</dbReference>
<organism evidence="2 3">
    <name type="scientific">Colwellia maritima</name>
    <dbReference type="NCBI Taxonomy" id="2912588"/>
    <lineage>
        <taxon>Bacteria</taxon>
        <taxon>Pseudomonadati</taxon>
        <taxon>Pseudomonadota</taxon>
        <taxon>Gammaproteobacteria</taxon>
        <taxon>Alteromonadales</taxon>
        <taxon>Colwelliaceae</taxon>
        <taxon>Colwellia</taxon>
    </lineage>
</organism>
<dbReference type="Pfam" id="PF12156">
    <property type="entry name" value="ATPase-cat_bd"/>
    <property type="match status" value="1"/>
</dbReference>
<protein>
    <submittedName>
        <fullName evidence="2">Heavy metal translocating P-type ATPase metal-binding domain-containing protein</fullName>
    </submittedName>
</protein>
<evidence type="ECO:0000313" key="2">
    <source>
        <dbReference type="EMBL" id="MCI2284525.1"/>
    </source>
</evidence>
<reference evidence="2" key="1">
    <citation type="submission" date="2022-01" db="EMBL/GenBank/DDBJ databases">
        <title>Colwellia maritima, isolated from seawater.</title>
        <authorList>
            <person name="Kristyanto S."/>
            <person name="Jung J."/>
            <person name="Jeon C.O."/>
        </authorList>
    </citation>
    <scope>NUCLEOTIDE SEQUENCE</scope>
    <source>
        <strain evidence="2">MSW7</strain>
    </source>
</reference>
<accession>A0ABS9X2Q6</accession>
<name>A0ABS9X2Q6_9GAMM</name>
<evidence type="ECO:0000259" key="1">
    <source>
        <dbReference type="Pfam" id="PF12156"/>
    </source>
</evidence>